<sequence length="431" mass="51438">MIMKVSVILTSYNKPDFIDRVLKSMVEQTYQNWELLIMDDGSEPETTKKIQPFLDDKRIHLYPHMVHPAKRLETVRYATLINEALTRITGELICYLTDDTMYRKDRLQKMVDVFQSKPHIDIVYSSQRVVHVDKHLVETMSFVREADQMLEHASFQVDHCSVMHRRRLLPLIYEKYGQYWDDDPKHWHHADSVFWMRLNYFAAFFPLKDVLDTTYKTPQSFHHMFSSMPYDLIDGTVIEREGAYCQIAHGNLHGIDRCWVNEKKRRAIRIPLLCAMKYEMNEMLAVPNYTVVSADNGRTFYYIEDQKKRRFASKRDMQYFQFHPKEIYTISNDLLQTFDDGEIIQAFPVFSPPNRRLFKWEQDVYLLMHDTFCRIVPEVMKLFAFNHQPIRLFPSQFTLFQEGKPIVPLYMESLHEFDMSLYQTSGRKHSS</sequence>
<gene>
    <name evidence="2" type="ORF">BA70_13960</name>
</gene>
<accession>A0A081LDV4</accession>
<organism evidence="2 3">
    <name type="scientific">Bacillus zhangzhouensis</name>
    <dbReference type="NCBI Taxonomy" id="1178540"/>
    <lineage>
        <taxon>Bacteria</taxon>
        <taxon>Bacillati</taxon>
        <taxon>Bacillota</taxon>
        <taxon>Bacilli</taxon>
        <taxon>Bacillales</taxon>
        <taxon>Bacillaceae</taxon>
        <taxon>Bacillus</taxon>
    </lineage>
</organism>
<dbReference type="SUPFAM" id="SSF53448">
    <property type="entry name" value="Nucleotide-diphospho-sugar transferases"/>
    <property type="match status" value="1"/>
</dbReference>
<dbReference type="AlphaFoldDB" id="A0A081LDV4"/>
<dbReference type="EMBL" id="JOTP01000004">
    <property type="protein sequence ID" value="KEP27430.1"/>
    <property type="molecule type" value="Genomic_DNA"/>
</dbReference>
<dbReference type="InterPro" id="IPR050834">
    <property type="entry name" value="Glycosyltransf_2"/>
</dbReference>
<dbReference type="PANTHER" id="PTHR43685:SF2">
    <property type="entry name" value="GLYCOSYLTRANSFERASE 2-LIKE DOMAIN-CONTAINING PROTEIN"/>
    <property type="match status" value="1"/>
</dbReference>
<evidence type="ECO:0000313" key="3">
    <source>
        <dbReference type="Proteomes" id="UP000028091"/>
    </source>
</evidence>
<name>A0A081LDV4_9BACI</name>
<feature type="domain" description="Glycosyltransferase 2-like" evidence="1">
    <location>
        <begin position="6"/>
        <end position="166"/>
    </location>
</feature>
<dbReference type="Proteomes" id="UP000028091">
    <property type="component" value="Unassembled WGS sequence"/>
</dbReference>
<protein>
    <submittedName>
        <fullName evidence="2">Spore maturation protein</fullName>
    </submittedName>
</protein>
<dbReference type="eggNOG" id="COG0463">
    <property type="taxonomic scope" value="Bacteria"/>
</dbReference>
<dbReference type="Pfam" id="PF00535">
    <property type="entry name" value="Glycos_transf_2"/>
    <property type="match status" value="1"/>
</dbReference>
<dbReference type="OrthoDB" id="2850014at2"/>
<keyword evidence="3" id="KW-1185">Reference proteome</keyword>
<dbReference type="CDD" id="cd00761">
    <property type="entry name" value="Glyco_tranf_GTA_type"/>
    <property type="match status" value="1"/>
</dbReference>
<reference evidence="2 3" key="1">
    <citation type="submission" date="2012-09" db="EMBL/GenBank/DDBJ databases">
        <title>Genome Sequence of Bacillus sp. DW5-4.</title>
        <authorList>
            <person name="Lai Q."/>
            <person name="Liu Y."/>
            <person name="Shao Z."/>
        </authorList>
    </citation>
    <scope>NUCLEOTIDE SEQUENCE [LARGE SCALE GENOMIC DNA]</scope>
    <source>
        <strain evidence="2 3">DW5-4</strain>
    </source>
</reference>
<proteinExistence type="predicted"/>
<dbReference type="RefSeq" id="WP_034319160.1">
    <property type="nucleotide sequence ID" value="NZ_JBCMYH010000014.1"/>
</dbReference>
<evidence type="ECO:0000259" key="1">
    <source>
        <dbReference type="Pfam" id="PF00535"/>
    </source>
</evidence>
<comment type="caution">
    <text evidence="2">The sequence shown here is derived from an EMBL/GenBank/DDBJ whole genome shotgun (WGS) entry which is preliminary data.</text>
</comment>
<dbReference type="PANTHER" id="PTHR43685">
    <property type="entry name" value="GLYCOSYLTRANSFERASE"/>
    <property type="match status" value="1"/>
</dbReference>
<dbReference type="InterPro" id="IPR001173">
    <property type="entry name" value="Glyco_trans_2-like"/>
</dbReference>
<dbReference type="Gene3D" id="3.90.550.10">
    <property type="entry name" value="Spore Coat Polysaccharide Biosynthesis Protein SpsA, Chain A"/>
    <property type="match status" value="1"/>
</dbReference>
<evidence type="ECO:0000313" key="2">
    <source>
        <dbReference type="EMBL" id="KEP27430.1"/>
    </source>
</evidence>
<dbReference type="InterPro" id="IPR029044">
    <property type="entry name" value="Nucleotide-diphossugar_trans"/>
</dbReference>